<accession>A0A8T2WYC5</accession>
<dbReference type="GO" id="GO:0000932">
    <property type="term" value="C:P-body"/>
    <property type="evidence" value="ECO:0007669"/>
    <property type="project" value="TreeGrafter"/>
</dbReference>
<organism evidence="2 3">
    <name type="scientific">Populus deltoides</name>
    <name type="common">Eastern poplar</name>
    <name type="synonym">Eastern cottonwood</name>
    <dbReference type="NCBI Taxonomy" id="3696"/>
    <lineage>
        <taxon>Eukaryota</taxon>
        <taxon>Viridiplantae</taxon>
        <taxon>Streptophyta</taxon>
        <taxon>Embryophyta</taxon>
        <taxon>Tracheophyta</taxon>
        <taxon>Spermatophyta</taxon>
        <taxon>Magnoliopsida</taxon>
        <taxon>eudicotyledons</taxon>
        <taxon>Gunneridae</taxon>
        <taxon>Pentapetalae</taxon>
        <taxon>rosids</taxon>
        <taxon>fabids</taxon>
        <taxon>Malpighiales</taxon>
        <taxon>Salicaceae</taxon>
        <taxon>Saliceae</taxon>
        <taxon>Populus</taxon>
    </lineage>
</organism>
<dbReference type="PANTHER" id="PTHR21551:SF24">
    <property type="entry name" value="PROTEIN PAT1 HOMOLOG 2"/>
    <property type="match status" value="1"/>
</dbReference>
<feature type="compositionally biased region" description="Basic and acidic residues" evidence="1">
    <location>
        <begin position="40"/>
        <end position="62"/>
    </location>
</feature>
<sequence length="381" mass="42116">MQHAATDHSNDPYIDDYYHQASLAKRSTGSRNKNNFCPSHLKELPSRSRNSADQHSHLHFDALGKMPLPSIRRPHPLLEVDPPGSGDGNSEQMSERPLEQEPMLAARITIEDSLSLLLDVDDIDRFLQCNQPQDGGAQLRRRRQNLLEGLAASLQLVDPLGQTGKTAGLASKDDIVFLRLASLPKGRKLICKFRQLLYPGSELARVVCMAIFRHLSGMDLHALSACLVAIVCSSEQPPFWPLGSPAGDGATVILKCLLERASKLLHGPQASSNCGMPNFALWQASFDEFFDLLMKYCLIKYDTILQSVYAKTPPSAEGIDSEVRAATKREMPVELLRACLPHTNERQMELLRHFGQQRNTITGLSAHPGNGGHINSESVRS</sequence>
<comment type="caution">
    <text evidence="2">The sequence shown here is derived from an EMBL/GenBank/DDBJ whole genome shotgun (WGS) entry which is preliminary data.</text>
</comment>
<dbReference type="Proteomes" id="UP000807159">
    <property type="component" value="Chromosome 16"/>
</dbReference>
<evidence type="ECO:0008006" key="4">
    <source>
        <dbReference type="Google" id="ProtNLM"/>
    </source>
</evidence>
<dbReference type="PANTHER" id="PTHR21551">
    <property type="entry name" value="TOPOISOMERASE II-ASSOCIATED PROTEIN PAT1"/>
    <property type="match status" value="1"/>
</dbReference>
<dbReference type="GO" id="GO:0003723">
    <property type="term" value="F:RNA binding"/>
    <property type="evidence" value="ECO:0007669"/>
    <property type="project" value="TreeGrafter"/>
</dbReference>
<protein>
    <recommendedName>
        <fullName evidence="4">Topoisomerase II-associated protein PAT1</fullName>
    </recommendedName>
</protein>
<feature type="compositionally biased region" description="Polar residues" evidence="1">
    <location>
        <begin position="25"/>
        <end position="37"/>
    </location>
</feature>
<evidence type="ECO:0000313" key="2">
    <source>
        <dbReference type="EMBL" id="KAH8485966.1"/>
    </source>
</evidence>
<proteinExistence type="predicted"/>
<reference evidence="2" key="1">
    <citation type="journal article" date="2021" name="J. Hered.">
        <title>Genome Assembly of Salicaceae Populus deltoides (Eastern Cottonwood) I-69 Based on Nanopore Sequencing and Hi-C Technologies.</title>
        <authorList>
            <person name="Bai S."/>
            <person name="Wu H."/>
            <person name="Zhang J."/>
            <person name="Pan Z."/>
            <person name="Zhao W."/>
            <person name="Li Z."/>
            <person name="Tong C."/>
        </authorList>
    </citation>
    <scope>NUCLEOTIDE SEQUENCE</scope>
    <source>
        <tissue evidence="2">Leaf</tissue>
    </source>
</reference>
<dbReference type="AlphaFoldDB" id="A0A8T2WYC5"/>
<dbReference type="GO" id="GO:0000290">
    <property type="term" value="P:deadenylation-dependent decapping of nuclear-transcribed mRNA"/>
    <property type="evidence" value="ECO:0007669"/>
    <property type="project" value="InterPro"/>
</dbReference>
<evidence type="ECO:0000256" key="1">
    <source>
        <dbReference type="SAM" id="MobiDB-lite"/>
    </source>
</evidence>
<name>A0A8T2WYC5_POPDE</name>
<dbReference type="GO" id="GO:0033962">
    <property type="term" value="P:P-body assembly"/>
    <property type="evidence" value="ECO:0007669"/>
    <property type="project" value="TreeGrafter"/>
</dbReference>
<keyword evidence="3" id="KW-1185">Reference proteome</keyword>
<dbReference type="EMBL" id="JACEGQ020000016">
    <property type="protein sequence ID" value="KAH8485966.1"/>
    <property type="molecule type" value="Genomic_DNA"/>
</dbReference>
<gene>
    <name evidence="2" type="ORF">H0E87_027419</name>
</gene>
<feature type="region of interest" description="Disordered" evidence="1">
    <location>
        <begin position="361"/>
        <end position="381"/>
    </location>
</feature>
<evidence type="ECO:0000313" key="3">
    <source>
        <dbReference type="Proteomes" id="UP000807159"/>
    </source>
</evidence>
<dbReference type="InterPro" id="IPR039900">
    <property type="entry name" value="Pat1-like"/>
</dbReference>
<feature type="region of interest" description="Disordered" evidence="1">
    <location>
        <begin position="25"/>
        <end position="98"/>
    </location>
</feature>